<feature type="transmembrane region" description="Helical" evidence="5">
    <location>
        <begin position="121"/>
        <end position="139"/>
    </location>
</feature>
<feature type="transmembrane region" description="Helical" evidence="5">
    <location>
        <begin position="177"/>
        <end position="193"/>
    </location>
</feature>
<sequence>MTWRWPVPPRFLALGGFVFAGDLKAGPLLSRLPVDLTLLTGAILSGTVLLRWLRGARVASAAGLGLVLGWFLTFLPGAAATAATPYGTRKLATLATFSLLAATAPFFLVRDRADQAHALEGLACLCGVITLDALSGMGQGGLQRLAASGGGTIALGRAAGFLALAGAARFAAGGRTAPLHLALAAAGTVAALFSGSRGPMGGLALGLVLLLAAAGRGRLRLLAAAGALAAALHLSLALGPAGSLRRVADFLRGEFGASEAYRALAASSAWARIPGAPLGLGLGGFATQVDLDAGVARQYPHNLLLETTLEAGWACGLATVALLGAALGRAWRSGEALLFAGVGFWTLNALVSGDVNDNRPLFALLATALARPGKDLP</sequence>
<feature type="transmembrane region" description="Helical" evidence="5">
    <location>
        <begin position="222"/>
        <end position="242"/>
    </location>
</feature>
<dbReference type="KEGG" id="msea:METESE_04020"/>
<reference evidence="7" key="1">
    <citation type="journal article" date="2023" name="Int. J. Syst. Evol. Microbiol.">
        <title>Mesoterricola silvestris gen. nov., sp. nov., Mesoterricola sediminis sp. nov., Geothrix oryzae sp. nov., Geothrix edaphica sp. nov., Geothrix rubra sp. nov., and Geothrix limicola sp. nov., six novel members of Acidobacteriota isolated from soils.</title>
        <authorList>
            <person name="Itoh H."/>
            <person name="Sugisawa Y."/>
            <person name="Mise K."/>
            <person name="Xu Z."/>
            <person name="Kuniyasu M."/>
            <person name="Ushijima N."/>
            <person name="Kawano K."/>
            <person name="Kobayashi E."/>
            <person name="Shiratori Y."/>
            <person name="Masuda Y."/>
            <person name="Senoo K."/>
        </authorList>
    </citation>
    <scope>NUCLEOTIDE SEQUENCE</scope>
    <source>
        <strain evidence="7">W786</strain>
    </source>
</reference>
<feature type="transmembrane region" description="Helical" evidence="5">
    <location>
        <begin position="91"/>
        <end position="109"/>
    </location>
</feature>
<dbReference type="AlphaFoldDB" id="A0AA48GQ07"/>
<dbReference type="Proteomes" id="UP001228113">
    <property type="component" value="Chromosome"/>
</dbReference>
<feature type="transmembrane region" description="Helical" evidence="5">
    <location>
        <begin position="145"/>
        <end position="165"/>
    </location>
</feature>
<keyword evidence="4 5" id="KW-0472">Membrane</keyword>
<feature type="transmembrane region" description="Helical" evidence="5">
    <location>
        <begin position="35"/>
        <end position="53"/>
    </location>
</feature>
<dbReference type="GO" id="GO:0016020">
    <property type="term" value="C:membrane"/>
    <property type="evidence" value="ECO:0007669"/>
    <property type="project" value="UniProtKB-SubCell"/>
</dbReference>
<dbReference type="PANTHER" id="PTHR37422:SF13">
    <property type="entry name" value="LIPOPOLYSACCHARIDE BIOSYNTHESIS PROTEIN PA4999-RELATED"/>
    <property type="match status" value="1"/>
</dbReference>
<evidence type="ECO:0000256" key="1">
    <source>
        <dbReference type="ARBA" id="ARBA00004141"/>
    </source>
</evidence>
<dbReference type="InterPro" id="IPR051533">
    <property type="entry name" value="WaaL-like"/>
</dbReference>
<evidence type="ECO:0000313" key="8">
    <source>
        <dbReference type="Proteomes" id="UP001228113"/>
    </source>
</evidence>
<dbReference type="EMBL" id="AP027081">
    <property type="protein sequence ID" value="BDU75444.1"/>
    <property type="molecule type" value="Genomic_DNA"/>
</dbReference>
<feature type="transmembrane region" description="Helical" evidence="5">
    <location>
        <begin position="60"/>
        <end position="79"/>
    </location>
</feature>
<feature type="domain" description="O-antigen ligase-related" evidence="6">
    <location>
        <begin position="183"/>
        <end position="314"/>
    </location>
</feature>
<evidence type="ECO:0000256" key="4">
    <source>
        <dbReference type="ARBA" id="ARBA00023136"/>
    </source>
</evidence>
<keyword evidence="3 5" id="KW-1133">Transmembrane helix</keyword>
<protein>
    <recommendedName>
        <fullName evidence="6">O-antigen ligase-related domain-containing protein</fullName>
    </recommendedName>
</protein>
<dbReference type="PANTHER" id="PTHR37422">
    <property type="entry name" value="TEICHURONIC ACID BIOSYNTHESIS PROTEIN TUAE"/>
    <property type="match status" value="1"/>
</dbReference>
<dbReference type="RefSeq" id="WP_316410966.1">
    <property type="nucleotide sequence ID" value="NZ_AP027081.1"/>
</dbReference>
<dbReference type="InterPro" id="IPR007016">
    <property type="entry name" value="O-antigen_ligase-rel_domated"/>
</dbReference>
<evidence type="ECO:0000256" key="3">
    <source>
        <dbReference type="ARBA" id="ARBA00022989"/>
    </source>
</evidence>
<evidence type="ECO:0000259" key="6">
    <source>
        <dbReference type="Pfam" id="PF04932"/>
    </source>
</evidence>
<gene>
    <name evidence="7" type="ORF">METESE_04020</name>
</gene>
<organism evidence="7 8">
    <name type="scientific">Mesoterricola sediminis</name>
    <dbReference type="NCBI Taxonomy" id="2927980"/>
    <lineage>
        <taxon>Bacteria</taxon>
        <taxon>Pseudomonadati</taxon>
        <taxon>Acidobacteriota</taxon>
        <taxon>Holophagae</taxon>
        <taxon>Holophagales</taxon>
        <taxon>Holophagaceae</taxon>
        <taxon>Mesoterricola</taxon>
    </lineage>
</organism>
<evidence type="ECO:0000256" key="2">
    <source>
        <dbReference type="ARBA" id="ARBA00022692"/>
    </source>
</evidence>
<proteinExistence type="predicted"/>
<keyword evidence="2 5" id="KW-0812">Transmembrane</keyword>
<accession>A0AA48GQ07</accession>
<evidence type="ECO:0000256" key="5">
    <source>
        <dbReference type="SAM" id="Phobius"/>
    </source>
</evidence>
<keyword evidence="8" id="KW-1185">Reference proteome</keyword>
<comment type="subcellular location">
    <subcellularLocation>
        <location evidence="1">Membrane</location>
        <topology evidence="1">Multi-pass membrane protein</topology>
    </subcellularLocation>
</comment>
<evidence type="ECO:0000313" key="7">
    <source>
        <dbReference type="EMBL" id="BDU75444.1"/>
    </source>
</evidence>
<name>A0AA48GQ07_9BACT</name>
<dbReference type="Pfam" id="PF04932">
    <property type="entry name" value="Wzy_C"/>
    <property type="match status" value="1"/>
</dbReference>